<evidence type="ECO:0000313" key="1">
    <source>
        <dbReference type="EMBL" id="KAG6751411.1"/>
    </source>
</evidence>
<sequence>MILFNMLICHADINCSCFHNVKSGLQPAIPCHDLNSVIRTLYVCSHMIVFNFSVVMESLCHLFRLRILRDRNQENRIRGGGIVISVRKIPSGLLRILRVSN</sequence>
<proteinExistence type="predicted"/>
<dbReference type="Proteomes" id="UP000886885">
    <property type="component" value="Chromosome 13D"/>
</dbReference>
<protein>
    <submittedName>
        <fullName evidence="1">Uncharacterized protein</fullName>
    </submittedName>
</protein>
<keyword evidence="2" id="KW-1185">Reference proteome</keyword>
<reference evidence="1" key="1">
    <citation type="journal article" date="2020" name="bioRxiv">
        <title>Hybrid origin of Populus tomentosa Carr. identified through genome sequencing and phylogenomic analysis.</title>
        <authorList>
            <person name="An X."/>
            <person name="Gao K."/>
            <person name="Chen Z."/>
            <person name="Li J."/>
            <person name="Yang X."/>
            <person name="Yang X."/>
            <person name="Zhou J."/>
            <person name="Guo T."/>
            <person name="Zhao T."/>
            <person name="Huang S."/>
            <person name="Miao D."/>
            <person name="Khan W.U."/>
            <person name="Rao P."/>
            <person name="Ye M."/>
            <person name="Lei B."/>
            <person name="Liao W."/>
            <person name="Wang J."/>
            <person name="Ji L."/>
            <person name="Li Y."/>
            <person name="Guo B."/>
            <person name="Mustafa N.S."/>
            <person name="Li S."/>
            <person name="Yun Q."/>
            <person name="Keller S.R."/>
            <person name="Mao J."/>
            <person name="Zhang R."/>
            <person name="Strauss S.H."/>
        </authorList>
    </citation>
    <scope>NUCLEOTIDE SEQUENCE</scope>
    <source>
        <strain evidence="1">GM15</strain>
        <tissue evidence="1">Leaf</tissue>
    </source>
</reference>
<gene>
    <name evidence="1" type="ORF">POTOM_045947</name>
</gene>
<dbReference type="EMBL" id="JAAWWB010000026">
    <property type="protein sequence ID" value="KAG6751411.1"/>
    <property type="molecule type" value="Genomic_DNA"/>
</dbReference>
<name>A0A8X7YIQ1_POPTO</name>
<dbReference type="AlphaFoldDB" id="A0A8X7YIQ1"/>
<comment type="caution">
    <text evidence="1">The sequence shown here is derived from an EMBL/GenBank/DDBJ whole genome shotgun (WGS) entry which is preliminary data.</text>
</comment>
<evidence type="ECO:0000313" key="2">
    <source>
        <dbReference type="Proteomes" id="UP000886885"/>
    </source>
</evidence>
<accession>A0A8X7YIQ1</accession>
<organism evidence="1 2">
    <name type="scientific">Populus tomentosa</name>
    <name type="common">Chinese white poplar</name>
    <dbReference type="NCBI Taxonomy" id="118781"/>
    <lineage>
        <taxon>Eukaryota</taxon>
        <taxon>Viridiplantae</taxon>
        <taxon>Streptophyta</taxon>
        <taxon>Embryophyta</taxon>
        <taxon>Tracheophyta</taxon>
        <taxon>Spermatophyta</taxon>
        <taxon>Magnoliopsida</taxon>
        <taxon>eudicotyledons</taxon>
        <taxon>Gunneridae</taxon>
        <taxon>Pentapetalae</taxon>
        <taxon>rosids</taxon>
        <taxon>fabids</taxon>
        <taxon>Malpighiales</taxon>
        <taxon>Salicaceae</taxon>
        <taxon>Saliceae</taxon>
        <taxon>Populus</taxon>
    </lineage>
</organism>